<feature type="domain" description="Tr-type G" evidence="12">
    <location>
        <begin position="275"/>
        <end position="444"/>
    </location>
</feature>
<dbReference type="Pfam" id="PF00009">
    <property type="entry name" value="GTP_EFTU"/>
    <property type="match status" value="1"/>
</dbReference>
<dbReference type="PANTHER" id="PTHR43381:SF5">
    <property type="entry name" value="TR-TYPE G DOMAIN-CONTAINING PROTEIN"/>
    <property type="match status" value="1"/>
</dbReference>
<dbReference type="InterPro" id="IPR006847">
    <property type="entry name" value="IF2_N"/>
</dbReference>
<dbReference type="NCBIfam" id="TIGR00231">
    <property type="entry name" value="small_GTP"/>
    <property type="match status" value="1"/>
</dbReference>
<dbReference type="InterPro" id="IPR000178">
    <property type="entry name" value="TF_IF2_bacterial-like"/>
</dbReference>
<dbReference type="SUPFAM" id="SSF50447">
    <property type="entry name" value="Translation proteins"/>
    <property type="match status" value="2"/>
</dbReference>
<comment type="subcellular location">
    <subcellularLocation>
        <location evidence="9">Cytoplasm</location>
    </subcellularLocation>
</comment>
<feature type="binding site" evidence="9">
    <location>
        <begin position="384"/>
        <end position="387"/>
    </location>
    <ligand>
        <name>GTP</name>
        <dbReference type="ChEBI" id="CHEBI:37565"/>
    </ligand>
</feature>
<comment type="function">
    <text evidence="8 9 10">One of the essential components for the initiation of protein synthesis. Protects formylmethionyl-tRNA from spontaneous hydrolysis and promotes its binding to the 30S ribosomal subunits. Also involved in the hydrolysis of GTP during the formation of the 70S ribosomal complex.</text>
</comment>
<keyword evidence="6 9" id="KW-0648">Protein biosynthesis</keyword>
<keyword evidence="4 9" id="KW-0396">Initiation factor</keyword>
<dbReference type="GO" id="GO:0005525">
    <property type="term" value="F:GTP binding"/>
    <property type="evidence" value="ECO:0007669"/>
    <property type="project" value="UniProtKB-KW"/>
</dbReference>
<dbReference type="InterPro" id="IPR009000">
    <property type="entry name" value="Transl_B-barrel_sf"/>
</dbReference>
<evidence type="ECO:0000256" key="4">
    <source>
        <dbReference type="ARBA" id="ARBA00022540"/>
    </source>
</evidence>
<dbReference type="InterPro" id="IPR053905">
    <property type="entry name" value="EF-G-like_DII"/>
</dbReference>
<evidence type="ECO:0000256" key="7">
    <source>
        <dbReference type="ARBA" id="ARBA00023134"/>
    </source>
</evidence>
<evidence type="ECO:0000256" key="10">
    <source>
        <dbReference type="RuleBase" id="RU000644"/>
    </source>
</evidence>
<dbReference type="InterPro" id="IPR036925">
    <property type="entry name" value="TIF_IF2_dom3_sf"/>
</dbReference>
<feature type="compositionally biased region" description="Basic and acidic residues" evidence="11">
    <location>
        <begin position="59"/>
        <end position="70"/>
    </location>
</feature>
<dbReference type="AlphaFoldDB" id="A0A9D2G281"/>
<dbReference type="FunFam" id="3.40.50.300:FF:000019">
    <property type="entry name" value="Translation initiation factor IF-2"/>
    <property type="match status" value="1"/>
</dbReference>
<keyword evidence="5 9" id="KW-0547">Nucleotide-binding</keyword>
<feature type="region of interest" description="Disordered" evidence="11">
    <location>
        <begin position="36"/>
        <end position="193"/>
    </location>
</feature>
<feature type="binding site" evidence="9">
    <location>
        <begin position="284"/>
        <end position="291"/>
    </location>
    <ligand>
        <name>GTP</name>
        <dbReference type="ChEBI" id="CHEBI:37565"/>
    </ligand>
</feature>
<dbReference type="GO" id="GO:0005829">
    <property type="term" value="C:cytosol"/>
    <property type="evidence" value="ECO:0007669"/>
    <property type="project" value="TreeGrafter"/>
</dbReference>
<organism evidence="13 14">
    <name type="scientific">Candidatus Atopostipes pullistercoris</name>
    <dbReference type="NCBI Taxonomy" id="2838467"/>
    <lineage>
        <taxon>Bacteria</taxon>
        <taxon>Bacillati</taxon>
        <taxon>Bacillota</taxon>
        <taxon>Bacilli</taxon>
        <taxon>Lactobacillales</taxon>
        <taxon>Carnobacteriaceae</taxon>
        <taxon>Atopostipes</taxon>
    </lineage>
</organism>
<dbReference type="FunFam" id="2.40.30.10:FF:000008">
    <property type="entry name" value="Translation initiation factor IF-2"/>
    <property type="match status" value="1"/>
</dbReference>
<evidence type="ECO:0000256" key="6">
    <source>
        <dbReference type="ARBA" id="ARBA00022917"/>
    </source>
</evidence>
<evidence type="ECO:0000256" key="1">
    <source>
        <dbReference type="ARBA" id="ARBA00007733"/>
    </source>
</evidence>
<feature type="compositionally biased region" description="Basic residues" evidence="11">
    <location>
        <begin position="81"/>
        <end position="97"/>
    </location>
</feature>
<feature type="region of interest" description="G-domain" evidence="9">
    <location>
        <begin position="278"/>
        <end position="426"/>
    </location>
</feature>
<dbReference type="Gene3D" id="2.40.30.10">
    <property type="entry name" value="Translation factors"/>
    <property type="match status" value="2"/>
</dbReference>
<feature type="compositionally biased region" description="Polar residues" evidence="11">
    <location>
        <begin position="46"/>
        <end position="58"/>
    </location>
</feature>
<dbReference type="InterPro" id="IPR000795">
    <property type="entry name" value="T_Tr_GTP-bd_dom"/>
</dbReference>
<reference evidence="13" key="1">
    <citation type="journal article" date="2021" name="PeerJ">
        <title>Extensive microbial diversity within the chicken gut microbiome revealed by metagenomics and culture.</title>
        <authorList>
            <person name="Gilroy R."/>
            <person name="Ravi A."/>
            <person name="Getino M."/>
            <person name="Pursley I."/>
            <person name="Horton D.L."/>
            <person name="Alikhan N.F."/>
            <person name="Baker D."/>
            <person name="Gharbi K."/>
            <person name="Hall N."/>
            <person name="Watson M."/>
            <person name="Adriaenssens E.M."/>
            <person name="Foster-Nyarko E."/>
            <person name="Jarju S."/>
            <person name="Secka A."/>
            <person name="Antonio M."/>
            <person name="Oren A."/>
            <person name="Chaudhuri R.R."/>
            <person name="La Ragione R."/>
            <person name="Hildebrand F."/>
            <person name="Pallen M.J."/>
        </authorList>
    </citation>
    <scope>NUCLEOTIDE SEQUENCE</scope>
    <source>
        <strain evidence="13">CHK169-4300</strain>
    </source>
</reference>
<evidence type="ECO:0000256" key="11">
    <source>
        <dbReference type="SAM" id="MobiDB-lite"/>
    </source>
</evidence>
<evidence type="ECO:0000256" key="2">
    <source>
        <dbReference type="ARBA" id="ARBA00020675"/>
    </source>
</evidence>
<keyword evidence="3 9" id="KW-0963">Cytoplasm</keyword>
<dbReference type="Pfam" id="PF22042">
    <property type="entry name" value="EF-G_D2"/>
    <property type="match status" value="1"/>
</dbReference>
<sequence>MSKKRVYEFAKELNVESKEVLKQAEKLGFGYASHMSSMTDDEMKQVKQSFQQPSQVTPKKNDDPKKEETQNKSQQNQNKQNKLKQKDKKKPKHQNNKKQKETSSKSNNNHSSNNKQQSNKKQNKVESKPKVAKRTTNEQERAEMRKKNASGRRNKGRRFRGTRGGPAGSKKRQGRSRNQEPQKKVSKKPLPETLEYTEGMTIAEIAQKLHREPAELVKKLFMDGVVATQNDSLSKDVIEVLLLNYGVEPIEKVEVDVADLDTYFEQEVDEDKLVKRAPTVTIMGHVDHGKTTLLDTLRDASVTQSEAGGITQHIGAYQLEVDGETITFLDTPGHAAFTTMRARGADVTDIAIIVVAADDGVMPQTVEAINHAKAADVPIIVAVNKVDKPEANPDRVKQELLEYELVPEDWGGDTIFVEISALFNQNIDELLEMILLVAEVSELTADPTGLAVGSVLEARLDRSKGPVATLLVQNGTLRKGDAIVVGTTHGRIRTMVNDKAQQIQEAGPSTPVEITGLNETPNAGDQFVVFEDDKTARQIAETRSNEAVEEQRQSVNKVTLENLFDSLEEGELKEVNIIVKGDVQGSVEALVGSLEKIDVDGVRINVVHTGVGAINETDVTLASASQGIIIGFNVRPTPQASENAKAEHVDMRTYRVIYDAIDELESAMKGMLDPEYEEQVTGQATVRETYNVSKVGTIAGALVNNGVIKRTSSIRLIRDGIVVHDGELASLRRFDDDVREVQNGYECGFTIENYNDIKVDDVIEAYEMVEIER</sequence>
<dbReference type="FunFam" id="3.40.50.10050:FF:000001">
    <property type="entry name" value="Translation initiation factor IF-2"/>
    <property type="match status" value="1"/>
</dbReference>
<dbReference type="GO" id="GO:0003924">
    <property type="term" value="F:GTPase activity"/>
    <property type="evidence" value="ECO:0007669"/>
    <property type="project" value="UniProtKB-UniRule"/>
</dbReference>
<dbReference type="SUPFAM" id="SSF52156">
    <property type="entry name" value="Initiation factor IF2/eIF5b, domain 3"/>
    <property type="match status" value="1"/>
</dbReference>
<proteinExistence type="inferred from homology"/>
<dbReference type="FunFam" id="2.40.30.10:FF:000007">
    <property type="entry name" value="Translation initiation factor IF-2"/>
    <property type="match status" value="1"/>
</dbReference>
<evidence type="ECO:0000256" key="3">
    <source>
        <dbReference type="ARBA" id="ARBA00022490"/>
    </source>
</evidence>
<dbReference type="CDD" id="cd03702">
    <property type="entry name" value="IF2_mtIF2_II"/>
    <property type="match status" value="1"/>
</dbReference>
<dbReference type="InterPro" id="IPR005225">
    <property type="entry name" value="Small_GTP-bd"/>
</dbReference>
<dbReference type="NCBIfam" id="TIGR00487">
    <property type="entry name" value="IF-2"/>
    <property type="match status" value="1"/>
</dbReference>
<gene>
    <name evidence="9 13" type="primary">infB</name>
    <name evidence="13" type="ORF">H9808_04195</name>
</gene>
<feature type="compositionally biased region" description="Low complexity" evidence="11">
    <location>
        <begin position="71"/>
        <end position="80"/>
    </location>
</feature>
<feature type="compositionally biased region" description="Basic residues" evidence="11">
    <location>
        <begin position="147"/>
        <end position="161"/>
    </location>
</feature>
<dbReference type="CDD" id="cd03692">
    <property type="entry name" value="mtIF2_IVc"/>
    <property type="match status" value="1"/>
</dbReference>
<dbReference type="InterPro" id="IPR023115">
    <property type="entry name" value="TIF_IF2_dom3"/>
</dbReference>
<accession>A0A9D2G281</accession>
<dbReference type="EMBL" id="DXAZ01000056">
    <property type="protein sequence ID" value="HIZ70946.1"/>
    <property type="molecule type" value="Genomic_DNA"/>
</dbReference>
<dbReference type="PROSITE" id="PS51722">
    <property type="entry name" value="G_TR_2"/>
    <property type="match status" value="1"/>
</dbReference>
<dbReference type="Gene3D" id="3.40.50.10050">
    <property type="entry name" value="Translation initiation factor IF- 2, domain 3"/>
    <property type="match status" value="1"/>
</dbReference>
<feature type="binding site" evidence="9">
    <location>
        <begin position="330"/>
        <end position="334"/>
    </location>
    <ligand>
        <name>GTP</name>
        <dbReference type="ChEBI" id="CHEBI:37565"/>
    </ligand>
</feature>
<evidence type="ECO:0000259" key="12">
    <source>
        <dbReference type="PROSITE" id="PS51722"/>
    </source>
</evidence>
<protein>
    <recommendedName>
        <fullName evidence="2 9">Translation initiation factor IF-2</fullName>
    </recommendedName>
</protein>
<dbReference type="Pfam" id="PF04760">
    <property type="entry name" value="IF2_N"/>
    <property type="match status" value="2"/>
</dbReference>
<name>A0A9D2G281_9LACT</name>
<comment type="caution">
    <text evidence="13">The sequence shown here is derived from an EMBL/GenBank/DDBJ whole genome shotgun (WGS) entry which is preliminary data.</text>
</comment>
<dbReference type="InterPro" id="IPR044145">
    <property type="entry name" value="IF2_II"/>
</dbReference>
<evidence type="ECO:0000256" key="5">
    <source>
        <dbReference type="ARBA" id="ARBA00022741"/>
    </source>
</evidence>
<dbReference type="InterPro" id="IPR015760">
    <property type="entry name" value="TIF_IF2"/>
</dbReference>
<dbReference type="Pfam" id="PF11987">
    <property type="entry name" value="IF-2"/>
    <property type="match status" value="1"/>
</dbReference>
<reference evidence="13" key="2">
    <citation type="submission" date="2021-04" db="EMBL/GenBank/DDBJ databases">
        <authorList>
            <person name="Gilroy R."/>
        </authorList>
    </citation>
    <scope>NUCLEOTIDE SEQUENCE</scope>
    <source>
        <strain evidence="13">CHK169-4300</strain>
    </source>
</reference>
<evidence type="ECO:0000313" key="13">
    <source>
        <dbReference type="EMBL" id="HIZ70946.1"/>
    </source>
</evidence>
<feature type="compositionally biased region" description="Basic and acidic residues" evidence="11">
    <location>
        <begin position="123"/>
        <end position="146"/>
    </location>
</feature>
<dbReference type="HAMAP" id="MF_00100_B">
    <property type="entry name" value="IF_2_B"/>
    <property type="match status" value="1"/>
</dbReference>
<dbReference type="SUPFAM" id="SSF52540">
    <property type="entry name" value="P-loop containing nucleoside triphosphate hydrolases"/>
    <property type="match status" value="1"/>
</dbReference>
<evidence type="ECO:0000256" key="8">
    <source>
        <dbReference type="ARBA" id="ARBA00025162"/>
    </source>
</evidence>
<evidence type="ECO:0000256" key="9">
    <source>
        <dbReference type="HAMAP-Rule" id="MF_00100"/>
    </source>
</evidence>
<comment type="similarity">
    <text evidence="1 9 10">Belongs to the TRAFAC class translation factor GTPase superfamily. Classic translation factor GTPase family. IF-2 subfamily.</text>
</comment>
<dbReference type="PANTHER" id="PTHR43381">
    <property type="entry name" value="TRANSLATION INITIATION FACTOR IF-2-RELATED"/>
    <property type="match status" value="1"/>
</dbReference>
<feature type="compositionally biased region" description="Low complexity" evidence="11">
    <location>
        <begin position="104"/>
        <end position="120"/>
    </location>
</feature>
<dbReference type="Proteomes" id="UP000824106">
    <property type="component" value="Unassembled WGS sequence"/>
</dbReference>
<dbReference type="GO" id="GO:0003743">
    <property type="term" value="F:translation initiation factor activity"/>
    <property type="evidence" value="ECO:0007669"/>
    <property type="project" value="UniProtKB-UniRule"/>
</dbReference>
<dbReference type="CDD" id="cd01887">
    <property type="entry name" value="IF2_eIF5B"/>
    <property type="match status" value="1"/>
</dbReference>
<keyword evidence="7 9" id="KW-0342">GTP-binding</keyword>
<dbReference type="Gene3D" id="1.10.10.2480">
    <property type="match status" value="1"/>
</dbReference>
<dbReference type="Gene3D" id="3.40.50.300">
    <property type="entry name" value="P-loop containing nucleotide triphosphate hydrolases"/>
    <property type="match status" value="1"/>
</dbReference>
<evidence type="ECO:0000313" key="14">
    <source>
        <dbReference type="Proteomes" id="UP000824106"/>
    </source>
</evidence>
<dbReference type="InterPro" id="IPR027417">
    <property type="entry name" value="P-loop_NTPase"/>
</dbReference>